<reference evidence="1" key="1">
    <citation type="submission" date="2011-09" db="EMBL/GenBank/DDBJ databases">
        <title>The permanent draft genome of Mucilaginibacter paludis DSM 18603.</title>
        <authorList>
            <consortium name="US DOE Joint Genome Institute (JGI-PGF)"/>
            <person name="Lucas S."/>
            <person name="Han J."/>
            <person name="Lapidus A."/>
            <person name="Bruce D."/>
            <person name="Goodwin L."/>
            <person name="Pitluck S."/>
            <person name="Peters L."/>
            <person name="Kyrpides N."/>
            <person name="Mavromatis K."/>
            <person name="Ivanova N."/>
            <person name="Mikhailova N."/>
            <person name="Held B."/>
            <person name="Detter J.C."/>
            <person name="Tapia R."/>
            <person name="Han C."/>
            <person name="Land M."/>
            <person name="Hauser L."/>
            <person name="Markowitz V."/>
            <person name="Cheng J.-F."/>
            <person name="Hugenholtz P."/>
            <person name="Woyke T."/>
            <person name="Wu D."/>
            <person name="Tindall B."/>
            <person name="Brambilla E."/>
            <person name="Klenk H.-P."/>
            <person name="Eisen J.A."/>
        </authorList>
    </citation>
    <scope>NUCLEOTIDE SEQUENCE [LARGE SCALE GENOMIC DNA]</scope>
    <source>
        <strain evidence="1">DSM 18603</strain>
    </source>
</reference>
<protein>
    <submittedName>
        <fullName evidence="1">Uncharacterized protein</fullName>
    </submittedName>
</protein>
<dbReference type="eggNOG" id="COG2207">
    <property type="taxonomic scope" value="Bacteria"/>
</dbReference>
<gene>
    <name evidence="1" type="ORF">Mucpa_5848</name>
</gene>
<name>H1Y7R9_9SPHI</name>
<dbReference type="STRING" id="714943.Mucpa_5848"/>
<proteinExistence type="predicted"/>
<evidence type="ECO:0000313" key="1">
    <source>
        <dbReference type="EMBL" id="EHQ29914.1"/>
    </source>
</evidence>
<dbReference type="AlphaFoldDB" id="H1Y7R9"/>
<organism evidence="1 2">
    <name type="scientific">Mucilaginibacter paludis DSM 18603</name>
    <dbReference type="NCBI Taxonomy" id="714943"/>
    <lineage>
        <taxon>Bacteria</taxon>
        <taxon>Pseudomonadati</taxon>
        <taxon>Bacteroidota</taxon>
        <taxon>Sphingobacteriia</taxon>
        <taxon>Sphingobacteriales</taxon>
        <taxon>Sphingobacteriaceae</taxon>
        <taxon>Mucilaginibacter</taxon>
    </lineage>
</organism>
<accession>H1Y7R9</accession>
<evidence type="ECO:0000313" key="2">
    <source>
        <dbReference type="Proteomes" id="UP000002774"/>
    </source>
</evidence>
<dbReference type="Proteomes" id="UP000002774">
    <property type="component" value="Chromosome"/>
</dbReference>
<keyword evidence="2" id="KW-1185">Reference proteome</keyword>
<sequence length="242" mass="28886">MSASIKNLKKTPARWQKVYLRKMEPNVYPRYYRRRPGFSQVVFDHHFYVNEEHSWSEVFYEQVDIGFWLLALEIKGKSNNHYILHPKKSTVNYYSINFFSTPGRIGYQEDNNVRWISGQVSFHGPSSIYNLYQEKDAVFNCCRMIFTAAYLARLINIKEDHLSNIDLQSNMVINAINNLNRITTKAEVFLQLRLFNILKYERGKYHFRPSVYSDVFELTAFFLNYLYRKGPRLRIEDVPMQC</sequence>
<dbReference type="HOGENOM" id="CLU_1146191_0_0_10"/>
<dbReference type="EMBL" id="CM001403">
    <property type="protein sequence ID" value="EHQ29914.1"/>
    <property type="molecule type" value="Genomic_DNA"/>
</dbReference>